<evidence type="ECO:0000256" key="1">
    <source>
        <dbReference type="SAM" id="MobiDB-lite"/>
    </source>
</evidence>
<gene>
    <name evidence="3" type="ORF">HMPREF0091_10571</name>
</gene>
<evidence type="ECO:0000256" key="2">
    <source>
        <dbReference type="SAM" id="Phobius"/>
    </source>
</evidence>
<feature type="region of interest" description="Disordered" evidence="1">
    <location>
        <begin position="51"/>
        <end position="81"/>
    </location>
</feature>
<evidence type="ECO:0000313" key="4">
    <source>
        <dbReference type="Proteomes" id="UP000005947"/>
    </source>
</evidence>
<dbReference type="OrthoDB" id="3193276at2"/>
<proteinExistence type="predicted"/>
<protein>
    <submittedName>
        <fullName evidence="3">Uncharacterized protein</fullName>
    </submittedName>
</protein>
<evidence type="ECO:0000313" key="3">
    <source>
        <dbReference type="EMBL" id="EGF23624.1"/>
    </source>
</evidence>
<keyword evidence="4" id="KW-1185">Reference proteome</keyword>
<organism evidence="3 4">
    <name type="scientific">Fannyhessea vaginae DSM 15829</name>
    <dbReference type="NCBI Taxonomy" id="525256"/>
    <lineage>
        <taxon>Bacteria</taxon>
        <taxon>Bacillati</taxon>
        <taxon>Actinomycetota</taxon>
        <taxon>Coriobacteriia</taxon>
        <taxon>Coriobacteriales</taxon>
        <taxon>Atopobiaceae</taxon>
        <taxon>Fannyhessea</taxon>
    </lineage>
</organism>
<name>F1T4I0_9ACTN</name>
<keyword evidence="2" id="KW-1133">Transmembrane helix</keyword>
<dbReference type="RefSeq" id="WP_006302752.1">
    <property type="nucleotide sequence ID" value="NZ_ACGK02000001.1"/>
</dbReference>
<dbReference type="Proteomes" id="UP000005947">
    <property type="component" value="Unassembled WGS sequence"/>
</dbReference>
<dbReference type="EMBL" id="ACGK02000001">
    <property type="protein sequence ID" value="EGF23624.1"/>
    <property type="molecule type" value="Genomic_DNA"/>
</dbReference>
<comment type="caution">
    <text evidence="3">The sequence shown here is derived from an EMBL/GenBank/DDBJ whole genome shotgun (WGS) entry which is preliminary data.</text>
</comment>
<keyword evidence="2" id="KW-0472">Membrane</keyword>
<keyword evidence="2" id="KW-0812">Transmembrane</keyword>
<sequence>MMHRHVKYQPVSFPFMLKRYIAVVLVLVIVTWIAPFIWFVVLCPSVSSESQNQSDVEPFDELSDSASRAPESPTHLSLEHQQNDSQTIAINNVISVDDQAAIENFIKDDFQTSLTCESSISQVIRCVLTTYRNKSACKLVKSGYFDLLGHMWMCIIQHHEWIDVCRVQTDVSSKGCKVTRLRMRYEQWSEQAQQNTE</sequence>
<accession>F1T4I0</accession>
<feature type="transmembrane region" description="Helical" evidence="2">
    <location>
        <begin position="20"/>
        <end position="41"/>
    </location>
</feature>
<dbReference type="AlphaFoldDB" id="F1T4I0"/>
<reference evidence="3 4" key="1">
    <citation type="submission" date="2011-02" db="EMBL/GenBank/DDBJ databases">
        <authorList>
            <person name="Muzny D."/>
            <person name="Qin X."/>
            <person name="Buhay C."/>
            <person name="Dugan-Rocha S."/>
            <person name="Ding Y."/>
            <person name="Chen G."/>
            <person name="Hawes A."/>
            <person name="Holder M."/>
            <person name="Jhangiani S."/>
            <person name="Johnson A."/>
            <person name="Khan Z."/>
            <person name="Li Z."/>
            <person name="Liu W."/>
            <person name="Liu X."/>
            <person name="Perez L."/>
            <person name="Shen H."/>
            <person name="Wang Q."/>
            <person name="Watt J."/>
            <person name="Xi L."/>
            <person name="Xin Y."/>
            <person name="Zhou J."/>
            <person name="Deng J."/>
            <person name="Jiang H."/>
            <person name="Liu Y."/>
            <person name="Qu J."/>
            <person name="Song X.-Z."/>
            <person name="Zhang L."/>
            <person name="Villasana D."/>
            <person name="Johnson A."/>
            <person name="Liu J."/>
            <person name="Liyanage D."/>
            <person name="Lorensuhewa L."/>
            <person name="Robinson T."/>
            <person name="Song A."/>
            <person name="Song B.-B."/>
            <person name="Dinh H."/>
            <person name="Thornton R."/>
            <person name="Coyle M."/>
            <person name="Francisco L."/>
            <person name="Jackson L."/>
            <person name="Javaid M."/>
            <person name="Korchina V."/>
            <person name="Kovar C."/>
            <person name="Mata R."/>
            <person name="Mathew T."/>
            <person name="Ngo R."/>
            <person name="Nguyen L."/>
            <person name="Nguyen N."/>
            <person name="Okwuonu G."/>
            <person name="Ongeri F."/>
            <person name="Pham C."/>
            <person name="Simmons D."/>
            <person name="Wilczek-Boney K."/>
            <person name="Hale W."/>
            <person name="Jakkamsetti A."/>
            <person name="Pham P."/>
            <person name="Ruth R."/>
            <person name="San Lucas F."/>
            <person name="Warren J."/>
            <person name="Zhang J."/>
            <person name="Zhao Z."/>
            <person name="Zhou C."/>
            <person name="Zhu D."/>
            <person name="Lee S."/>
            <person name="Bess C."/>
            <person name="Blankenburg K."/>
            <person name="Forbes L."/>
            <person name="Fu Q."/>
            <person name="Gubbala S."/>
            <person name="Hirani K."/>
            <person name="Jayaseelan J.C."/>
            <person name="Lara F."/>
            <person name="Munidasa M."/>
            <person name="Palculict T."/>
            <person name="Patil S."/>
            <person name="Pu L.-L."/>
            <person name="Saada N."/>
            <person name="Tang L."/>
            <person name="Weissenberger G."/>
            <person name="Zhu Y."/>
            <person name="Hemphill L."/>
            <person name="Shang Y."/>
            <person name="Youmans B."/>
            <person name="Ayvaz T."/>
            <person name="Ross M."/>
            <person name="Santibanez J."/>
            <person name="Aqrawi P."/>
            <person name="Gross S."/>
            <person name="Joshi V."/>
            <person name="Fowler G."/>
            <person name="Nazareth L."/>
            <person name="Reid J."/>
            <person name="Worley K."/>
            <person name="Petrosino J."/>
            <person name="Highlander S."/>
            <person name="Gibbs R."/>
        </authorList>
    </citation>
    <scope>NUCLEOTIDE SEQUENCE [LARGE SCALE GENOMIC DNA]</scope>
    <source>
        <strain evidence="3 4">DSM 15829</strain>
    </source>
</reference>